<proteinExistence type="inferred from homology"/>
<keyword evidence="8" id="KW-1185">Reference proteome</keyword>
<reference evidence="7" key="1">
    <citation type="submission" date="2023-06" db="EMBL/GenBank/DDBJ databases">
        <title>Survivors Of The Sea: Transcriptome response of Skeletonema marinoi to long-term dormancy.</title>
        <authorList>
            <person name="Pinder M.I.M."/>
            <person name="Kourtchenko O."/>
            <person name="Robertson E.K."/>
            <person name="Larsson T."/>
            <person name="Maumus F."/>
            <person name="Osuna-Cruz C.M."/>
            <person name="Vancaester E."/>
            <person name="Stenow R."/>
            <person name="Vandepoele K."/>
            <person name="Ploug H."/>
            <person name="Bruchert V."/>
            <person name="Godhe A."/>
            <person name="Topel M."/>
        </authorList>
    </citation>
    <scope>NUCLEOTIDE SEQUENCE</scope>
    <source>
        <strain evidence="7">R05AC</strain>
    </source>
</reference>
<evidence type="ECO:0000259" key="6">
    <source>
        <dbReference type="PROSITE" id="PS51910"/>
    </source>
</evidence>
<dbReference type="SMART" id="SM00636">
    <property type="entry name" value="Glyco_18"/>
    <property type="match status" value="1"/>
</dbReference>
<dbReference type="AlphaFoldDB" id="A0AAD9D5M1"/>
<sequence>MWALTRCCIITILLVYSQIHNSNATTGDDQFIVAGYLPDYRSYMNINATSLHLTDVMLFSLTPEAVLHYSESSSAGCCLSEEHFTLLRKARSHKHLEQTKSRLRLLITIGGGGRSDGFGNIVTGSSSTKHQFLQGLIKICKENDFDGIDLDFENIQTLGEWKAYLQFLVQASTFLHKHNLLATVALHPGQFLPEHVCQSLDRVHVMAYDMIATQSYNSPTKHHASFQSMQNAMSSFTSNGCPSSKLIMGVPAYARHESNPGLVKTYEEVISEFISEQEGTVEQIDVSSINELNFWKGYWFDSASDVKEKCEYAKRKKYGGVLLWEIGQDKQISGLADGAFLSSLPLKLLIPYPAILLRMKEMTPSKKNCKR</sequence>
<evidence type="ECO:0000313" key="7">
    <source>
        <dbReference type="EMBL" id="KAK1733813.1"/>
    </source>
</evidence>
<dbReference type="PANTHER" id="PTHR11177">
    <property type="entry name" value="CHITINASE"/>
    <property type="match status" value="1"/>
</dbReference>
<dbReference type="InterPro" id="IPR050314">
    <property type="entry name" value="Glycosyl_Hydrlase_18"/>
</dbReference>
<feature type="chain" id="PRO_5041935506" evidence="5">
    <location>
        <begin position="25"/>
        <end position="371"/>
    </location>
</feature>
<evidence type="ECO:0000313" key="8">
    <source>
        <dbReference type="Proteomes" id="UP001224775"/>
    </source>
</evidence>
<evidence type="ECO:0000256" key="2">
    <source>
        <dbReference type="ARBA" id="ARBA00023295"/>
    </source>
</evidence>
<dbReference type="EC" id="3.2.1.14" evidence="7"/>
<dbReference type="InterPro" id="IPR001579">
    <property type="entry name" value="Glyco_hydro_18_chit_AS"/>
</dbReference>
<dbReference type="Gene3D" id="3.20.20.80">
    <property type="entry name" value="Glycosidases"/>
    <property type="match status" value="1"/>
</dbReference>
<keyword evidence="5" id="KW-0732">Signal</keyword>
<dbReference type="GO" id="GO:0008061">
    <property type="term" value="F:chitin binding"/>
    <property type="evidence" value="ECO:0007669"/>
    <property type="project" value="InterPro"/>
</dbReference>
<dbReference type="PROSITE" id="PS01095">
    <property type="entry name" value="GH18_1"/>
    <property type="match status" value="1"/>
</dbReference>
<feature type="signal peptide" evidence="5">
    <location>
        <begin position="1"/>
        <end position="24"/>
    </location>
</feature>
<name>A0AAD9D5M1_9STRA</name>
<keyword evidence="1 3" id="KW-0378">Hydrolase</keyword>
<dbReference type="GO" id="GO:0005576">
    <property type="term" value="C:extracellular region"/>
    <property type="evidence" value="ECO:0007669"/>
    <property type="project" value="TreeGrafter"/>
</dbReference>
<comment type="similarity">
    <text evidence="4">Belongs to the glycosyl hydrolase 18 family.</text>
</comment>
<dbReference type="Proteomes" id="UP001224775">
    <property type="component" value="Unassembled WGS sequence"/>
</dbReference>
<dbReference type="GO" id="GO:0008843">
    <property type="term" value="F:endochitinase activity"/>
    <property type="evidence" value="ECO:0007669"/>
    <property type="project" value="UniProtKB-EC"/>
</dbReference>
<dbReference type="Gene3D" id="3.40.5.30">
    <property type="entry name" value="(Trans)glycosidases - domain 2"/>
    <property type="match status" value="1"/>
</dbReference>
<dbReference type="SUPFAM" id="SSF51445">
    <property type="entry name" value="(Trans)glycosidases"/>
    <property type="match status" value="1"/>
</dbReference>
<evidence type="ECO:0000256" key="5">
    <source>
        <dbReference type="SAM" id="SignalP"/>
    </source>
</evidence>
<evidence type="ECO:0000256" key="3">
    <source>
        <dbReference type="RuleBase" id="RU000489"/>
    </source>
</evidence>
<organism evidence="7 8">
    <name type="scientific">Skeletonema marinoi</name>
    <dbReference type="NCBI Taxonomy" id="267567"/>
    <lineage>
        <taxon>Eukaryota</taxon>
        <taxon>Sar</taxon>
        <taxon>Stramenopiles</taxon>
        <taxon>Ochrophyta</taxon>
        <taxon>Bacillariophyta</taxon>
        <taxon>Coscinodiscophyceae</taxon>
        <taxon>Thalassiosirophycidae</taxon>
        <taxon>Thalassiosirales</taxon>
        <taxon>Skeletonemataceae</taxon>
        <taxon>Skeletonema</taxon>
        <taxon>Skeletonema marinoi-dohrnii complex</taxon>
    </lineage>
</organism>
<dbReference type="EMBL" id="JATAAI010000044">
    <property type="protein sequence ID" value="KAK1733813.1"/>
    <property type="molecule type" value="Genomic_DNA"/>
</dbReference>
<comment type="caution">
    <text evidence="7">The sequence shown here is derived from an EMBL/GenBank/DDBJ whole genome shotgun (WGS) entry which is preliminary data.</text>
</comment>
<dbReference type="InterPro" id="IPR011583">
    <property type="entry name" value="Chitinase_II/V-like_cat"/>
</dbReference>
<dbReference type="InterPro" id="IPR001223">
    <property type="entry name" value="Glyco_hydro18_cat"/>
</dbReference>
<gene>
    <name evidence="7" type="ORF">QTG54_015510</name>
</gene>
<evidence type="ECO:0000256" key="1">
    <source>
        <dbReference type="ARBA" id="ARBA00022801"/>
    </source>
</evidence>
<protein>
    <submittedName>
        <fullName evidence="7">Chitinase</fullName>
        <ecNumber evidence="7">3.2.1.14</ecNumber>
    </submittedName>
</protein>
<dbReference type="PROSITE" id="PS51910">
    <property type="entry name" value="GH18_2"/>
    <property type="match status" value="1"/>
</dbReference>
<dbReference type="InterPro" id="IPR017853">
    <property type="entry name" value="GH"/>
</dbReference>
<dbReference type="Pfam" id="PF00704">
    <property type="entry name" value="Glyco_hydro_18"/>
    <property type="match status" value="1"/>
</dbReference>
<dbReference type="GO" id="GO:0005975">
    <property type="term" value="P:carbohydrate metabolic process"/>
    <property type="evidence" value="ECO:0007669"/>
    <property type="project" value="InterPro"/>
</dbReference>
<dbReference type="PANTHER" id="PTHR11177:SF317">
    <property type="entry name" value="CHITINASE 12-RELATED"/>
    <property type="match status" value="1"/>
</dbReference>
<keyword evidence="2 3" id="KW-0326">Glycosidase</keyword>
<evidence type="ECO:0000256" key="4">
    <source>
        <dbReference type="RuleBase" id="RU004453"/>
    </source>
</evidence>
<dbReference type="GO" id="GO:0006032">
    <property type="term" value="P:chitin catabolic process"/>
    <property type="evidence" value="ECO:0007669"/>
    <property type="project" value="TreeGrafter"/>
</dbReference>
<accession>A0AAD9D5M1</accession>
<feature type="domain" description="GH18" evidence="6">
    <location>
        <begin position="31"/>
        <end position="343"/>
    </location>
</feature>